<reference evidence="2" key="1">
    <citation type="journal article" date="2023" name="Mol. Phylogenet. Evol.">
        <title>Genome-scale phylogeny and comparative genomics of the fungal order Sordariales.</title>
        <authorList>
            <person name="Hensen N."/>
            <person name="Bonometti L."/>
            <person name="Westerberg I."/>
            <person name="Brannstrom I.O."/>
            <person name="Guillou S."/>
            <person name="Cros-Aarteil S."/>
            <person name="Calhoun S."/>
            <person name="Haridas S."/>
            <person name="Kuo A."/>
            <person name="Mondo S."/>
            <person name="Pangilinan J."/>
            <person name="Riley R."/>
            <person name="LaButti K."/>
            <person name="Andreopoulos B."/>
            <person name="Lipzen A."/>
            <person name="Chen C."/>
            <person name="Yan M."/>
            <person name="Daum C."/>
            <person name="Ng V."/>
            <person name="Clum A."/>
            <person name="Steindorff A."/>
            <person name="Ohm R.A."/>
            <person name="Martin F."/>
            <person name="Silar P."/>
            <person name="Natvig D.O."/>
            <person name="Lalanne C."/>
            <person name="Gautier V."/>
            <person name="Ament-Velasquez S.L."/>
            <person name="Kruys A."/>
            <person name="Hutchinson M.I."/>
            <person name="Powell A.J."/>
            <person name="Barry K."/>
            <person name="Miller A.N."/>
            <person name="Grigoriev I.V."/>
            <person name="Debuchy R."/>
            <person name="Gladieux P."/>
            <person name="Hiltunen Thoren M."/>
            <person name="Johannesson H."/>
        </authorList>
    </citation>
    <scope>NUCLEOTIDE SEQUENCE</scope>
    <source>
        <strain evidence="2">FGSC 1904</strain>
    </source>
</reference>
<gene>
    <name evidence="2" type="ORF">B0T20DRAFT_323145</name>
</gene>
<evidence type="ECO:0000313" key="2">
    <source>
        <dbReference type="EMBL" id="KAK3401883.1"/>
    </source>
</evidence>
<feature type="non-terminal residue" evidence="2">
    <location>
        <position position="304"/>
    </location>
</feature>
<organism evidence="2 3">
    <name type="scientific">Sordaria brevicollis</name>
    <dbReference type="NCBI Taxonomy" id="83679"/>
    <lineage>
        <taxon>Eukaryota</taxon>
        <taxon>Fungi</taxon>
        <taxon>Dikarya</taxon>
        <taxon>Ascomycota</taxon>
        <taxon>Pezizomycotina</taxon>
        <taxon>Sordariomycetes</taxon>
        <taxon>Sordariomycetidae</taxon>
        <taxon>Sordariales</taxon>
        <taxon>Sordariaceae</taxon>
        <taxon>Sordaria</taxon>
    </lineage>
</organism>
<name>A0AAE0PL32_SORBR</name>
<dbReference type="InterPro" id="IPR010730">
    <property type="entry name" value="HET"/>
</dbReference>
<reference evidence="2" key="2">
    <citation type="submission" date="2023-07" db="EMBL/GenBank/DDBJ databases">
        <authorList>
            <consortium name="Lawrence Berkeley National Laboratory"/>
            <person name="Haridas S."/>
            <person name="Hensen N."/>
            <person name="Bonometti L."/>
            <person name="Westerberg I."/>
            <person name="Brannstrom I.O."/>
            <person name="Guillou S."/>
            <person name="Cros-Aarteil S."/>
            <person name="Calhoun S."/>
            <person name="Kuo A."/>
            <person name="Mondo S."/>
            <person name="Pangilinan J."/>
            <person name="Riley R."/>
            <person name="LaButti K."/>
            <person name="Andreopoulos B."/>
            <person name="Lipzen A."/>
            <person name="Chen C."/>
            <person name="Yanf M."/>
            <person name="Daum C."/>
            <person name="Ng V."/>
            <person name="Clum A."/>
            <person name="Steindorff A."/>
            <person name="Ohm R."/>
            <person name="Martin F."/>
            <person name="Silar P."/>
            <person name="Natvig D."/>
            <person name="Lalanne C."/>
            <person name="Gautier V."/>
            <person name="Ament-velasquez S.L."/>
            <person name="Kruys A."/>
            <person name="Hutchinson M.I."/>
            <person name="Powell A.J."/>
            <person name="Barry K."/>
            <person name="Miller A.N."/>
            <person name="Grigoriev I.V."/>
            <person name="Debuchy R."/>
            <person name="Gladieux P."/>
            <person name="Thoren M.H."/>
            <person name="Johannesson H."/>
        </authorList>
    </citation>
    <scope>NUCLEOTIDE SEQUENCE</scope>
    <source>
        <strain evidence="2">FGSC 1904</strain>
    </source>
</reference>
<evidence type="ECO:0000313" key="3">
    <source>
        <dbReference type="Proteomes" id="UP001281003"/>
    </source>
</evidence>
<sequence>YACLSYKWGRDQEPVLTSNMLRGRRGPLQFQAEDLPKTIADAVFVCLSLRIGYLWVDALCIIQDDAQDKAEQIGEMQQIYSQSAITIVASRADSSEDGFLHPRLDSSEIEALGETCRLAYRSEKGETGSVILHLRPQKAPLRDPLHERGWAYQEFLLPPRIIDYGRMQTTYNCRECESTITDGGISSADALMLFIRRKGFYELWPLKDSWQLFVEECSKRQLSVPADRLNAMSAIANVFSKLTDEKDEYLAGHWRSSFPESLMWFRNWRKNGLASEVESHHAFGEYFAPSWSWPSVMGSVKFKY</sequence>
<dbReference type="AlphaFoldDB" id="A0AAE0PL32"/>
<comment type="caution">
    <text evidence="2">The sequence shown here is derived from an EMBL/GenBank/DDBJ whole genome shotgun (WGS) entry which is preliminary data.</text>
</comment>
<dbReference type="Pfam" id="PF06985">
    <property type="entry name" value="HET"/>
    <property type="match status" value="1"/>
</dbReference>
<proteinExistence type="predicted"/>
<accession>A0AAE0PL32</accession>
<feature type="non-terminal residue" evidence="2">
    <location>
        <position position="1"/>
    </location>
</feature>
<dbReference type="PANTHER" id="PTHR33112:SF16">
    <property type="entry name" value="HETEROKARYON INCOMPATIBILITY DOMAIN-CONTAINING PROTEIN"/>
    <property type="match status" value="1"/>
</dbReference>
<evidence type="ECO:0000259" key="1">
    <source>
        <dbReference type="Pfam" id="PF06985"/>
    </source>
</evidence>
<protein>
    <submittedName>
        <fullName evidence="2">Heterokaryon incompatibility protein-domain-containing protein</fullName>
    </submittedName>
</protein>
<keyword evidence="3" id="KW-1185">Reference proteome</keyword>
<dbReference type="EMBL" id="JAUTDP010000002">
    <property type="protein sequence ID" value="KAK3401883.1"/>
    <property type="molecule type" value="Genomic_DNA"/>
</dbReference>
<feature type="domain" description="Heterokaryon incompatibility" evidence="1">
    <location>
        <begin position="1"/>
        <end position="154"/>
    </location>
</feature>
<dbReference type="Proteomes" id="UP001281003">
    <property type="component" value="Unassembled WGS sequence"/>
</dbReference>
<dbReference type="PANTHER" id="PTHR33112">
    <property type="entry name" value="DOMAIN PROTEIN, PUTATIVE-RELATED"/>
    <property type="match status" value="1"/>
</dbReference>